<evidence type="ECO:0000259" key="3">
    <source>
        <dbReference type="SMART" id="SM01088"/>
    </source>
</evidence>
<feature type="domain" description="Nematode cuticle collagen N-terminal" evidence="3">
    <location>
        <begin position="5"/>
        <end position="57"/>
    </location>
</feature>
<dbReference type="Pfam" id="PF01484">
    <property type="entry name" value="Col_cuticle_N"/>
    <property type="match status" value="1"/>
</dbReference>
<dbReference type="SMART" id="SM01088">
    <property type="entry name" value="Col_cuticle_N"/>
    <property type="match status" value="1"/>
</dbReference>
<name>A0A0M3HJ27_ASCLU</name>
<sequence>MKVPTITFAASALSGLTLLISLMAVANICREVQVVWSELDSEIALFKAITDDLWRDMITLGRMRARSKRAIQVEPAGTNDPLKSIDNQSGEPQSDRDSGQAIHDARPPSAGDGVAYPPGDYNHPAESCSKSSVVHFKF</sequence>
<keyword evidence="4" id="KW-1185">Reference proteome</keyword>
<accession>A0A0M3HJ27</accession>
<dbReference type="Proteomes" id="UP000036681">
    <property type="component" value="Unplaced"/>
</dbReference>
<dbReference type="GO" id="GO:0042302">
    <property type="term" value="F:structural constituent of cuticle"/>
    <property type="evidence" value="ECO:0007669"/>
    <property type="project" value="InterPro"/>
</dbReference>
<dbReference type="WBParaSite" id="ALUE_0000152201-mRNA-1">
    <property type="protein sequence ID" value="ALUE_0000152201-mRNA-1"/>
    <property type="gene ID" value="ALUE_0000152201"/>
</dbReference>
<organism evidence="4 5">
    <name type="scientific">Ascaris lumbricoides</name>
    <name type="common">Giant roundworm</name>
    <dbReference type="NCBI Taxonomy" id="6252"/>
    <lineage>
        <taxon>Eukaryota</taxon>
        <taxon>Metazoa</taxon>
        <taxon>Ecdysozoa</taxon>
        <taxon>Nematoda</taxon>
        <taxon>Chromadorea</taxon>
        <taxon>Rhabditida</taxon>
        <taxon>Spirurina</taxon>
        <taxon>Ascaridomorpha</taxon>
        <taxon>Ascaridoidea</taxon>
        <taxon>Ascarididae</taxon>
        <taxon>Ascaris</taxon>
    </lineage>
</organism>
<evidence type="ECO:0000256" key="1">
    <source>
        <dbReference type="ARBA" id="ARBA00022737"/>
    </source>
</evidence>
<evidence type="ECO:0000313" key="4">
    <source>
        <dbReference type="Proteomes" id="UP000036681"/>
    </source>
</evidence>
<evidence type="ECO:0000256" key="2">
    <source>
        <dbReference type="SAM" id="MobiDB-lite"/>
    </source>
</evidence>
<feature type="compositionally biased region" description="Basic and acidic residues" evidence="2">
    <location>
        <begin position="93"/>
        <end position="106"/>
    </location>
</feature>
<reference evidence="5" key="1">
    <citation type="submission" date="2017-02" db="UniProtKB">
        <authorList>
            <consortium name="WormBaseParasite"/>
        </authorList>
    </citation>
    <scope>IDENTIFICATION</scope>
</reference>
<evidence type="ECO:0000313" key="5">
    <source>
        <dbReference type="WBParaSite" id="ALUE_0000152201-mRNA-1"/>
    </source>
</evidence>
<feature type="region of interest" description="Disordered" evidence="2">
    <location>
        <begin position="69"/>
        <end position="138"/>
    </location>
</feature>
<proteinExistence type="predicted"/>
<keyword evidence="1" id="KW-0677">Repeat</keyword>
<dbReference type="AlphaFoldDB" id="A0A0M3HJ27"/>
<dbReference type="InterPro" id="IPR002486">
    <property type="entry name" value="Col_cuticle_N"/>
</dbReference>
<protein>
    <submittedName>
        <fullName evidence="5">Col_cuticle_N domain-containing protein</fullName>
    </submittedName>
</protein>